<dbReference type="RefSeq" id="WP_083068599.1">
    <property type="nucleotide sequence ID" value="NZ_JALXKY010000008.1"/>
</dbReference>
<evidence type="ECO:0000256" key="6">
    <source>
        <dbReference type="ARBA" id="ARBA00023204"/>
    </source>
</evidence>
<dbReference type="InterPro" id="IPR013560">
    <property type="entry name" value="DUF1722"/>
</dbReference>
<keyword evidence="2 8" id="KW-0255">Endonuclease</keyword>
<gene>
    <name evidence="8" type="primary">uvdE</name>
    <name evidence="8" type="ORF">A6J77_004640</name>
</gene>
<proteinExistence type="predicted"/>
<reference evidence="9" key="1">
    <citation type="submission" date="2017-12" db="EMBL/GenBank/DDBJ databases">
        <title>FDA dAtabase for Regulatory Grade micrObial Sequences (FDA-ARGOS): Supporting development and validation of Infectious Disease Dx tests.</title>
        <authorList>
            <person name="Hoffmann M."/>
            <person name="Allard M."/>
            <person name="Evans P."/>
            <person name="Brown E."/>
            <person name="Tallon L."/>
            <person name="Sadzewicz L."/>
            <person name="Sengamalay N."/>
            <person name="Ott S."/>
            <person name="Godinez A."/>
            <person name="Nagaraj S."/>
            <person name="Vavikolanu K."/>
            <person name="Aluvathingal J."/>
            <person name="Nadendla S."/>
            <person name="Sichtig H."/>
        </authorList>
    </citation>
    <scope>NUCLEOTIDE SEQUENCE [LARGE SCALE GENOMIC DNA]</scope>
    <source>
        <strain evidence="9">FDAARGOS_249</strain>
    </source>
</reference>
<comment type="caution">
    <text evidence="8">The sequence shown here is derived from an EMBL/GenBank/DDBJ whole genome shotgun (WGS) entry which is preliminary data.</text>
</comment>
<evidence type="ECO:0000259" key="7">
    <source>
        <dbReference type="Pfam" id="PF08349"/>
    </source>
</evidence>
<keyword evidence="1" id="KW-0540">Nuclease</keyword>
<keyword evidence="4" id="KW-0228">DNA excision</keyword>
<dbReference type="GO" id="GO:0006289">
    <property type="term" value="P:nucleotide-excision repair"/>
    <property type="evidence" value="ECO:0007669"/>
    <property type="project" value="InterPro"/>
</dbReference>
<dbReference type="PANTHER" id="PTHR31290">
    <property type="entry name" value="UV-DAMAGE ENDONUCLEASE"/>
    <property type="match status" value="1"/>
</dbReference>
<dbReference type="GO" id="GO:0004519">
    <property type="term" value="F:endonuclease activity"/>
    <property type="evidence" value="ECO:0007669"/>
    <property type="project" value="UniProtKB-KW"/>
</dbReference>
<accession>A0A2J9PMH9</accession>
<organism evidence="8 9">
    <name type="scientific">Aerococcus viridans</name>
    <dbReference type="NCBI Taxonomy" id="1377"/>
    <lineage>
        <taxon>Bacteria</taxon>
        <taxon>Bacillati</taxon>
        <taxon>Bacillota</taxon>
        <taxon>Bacilli</taxon>
        <taxon>Lactobacillales</taxon>
        <taxon>Aerococcaceae</taxon>
        <taxon>Aerococcus</taxon>
    </lineage>
</organism>
<dbReference type="AlphaFoldDB" id="A0A2J9PMH9"/>
<dbReference type="Gene3D" id="3.20.20.150">
    <property type="entry name" value="Divalent-metal-dependent TIM barrel enzymes"/>
    <property type="match status" value="1"/>
</dbReference>
<dbReference type="EMBL" id="NBTM02000001">
    <property type="protein sequence ID" value="PNL91545.1"/>
    <property type="molecule type" value="Genomic_DNA"/>
</dbReference>
<evidence type="ECO:0000256" key="2">
    <source>
        <dbReference type="ARBA" id="ARBA00022759"/>
    </source>
</evidence>
<evidence type="ECO:0000256" key="1">
    <source>
        <dbReference type="ARBA" id="ARBA00022722"/>
    </source>
</evidence>
<dbReference type="Proteomes" id="UP000192813">
    <property type="component" value="Unassembled WGS sequence"/>
</dbReference>
<keyword evidence="6" id="KW-0234">DNA repair</keyword>
<dbReference type="SUPFAM" id="SSF51658">
    <property type="entry name" value="Xylose isomerase-like"/>
    <property type="match status" value="1"/>
</dbReference>
<evidence type="ECO:0000256" key="3">
    <source>
        <dbReference type="ARBA" id="ARBA00022763"/>
    </source>
</evidence>
<dbReference type="GO" id="GO:0009411">
    <property type="term" value="P:response to UV"/>
    <property type="evidence" value="ECO:0007669"/>
    <property type="project" value="InterPro"/>
</dbReference>
<dbReference type="PANTHER" id="PTHR31290:SF5">
    <property type="entry name" value="UV-DAMAGE ENDONUCLEASE"/>
    <property type="match status" value="1"/>
</dbReference>
<dbReference type="NCBIfam" id="TIGR00629">
    <property type="entry name" value="uvde"/>
    <property type="match status" value="1"/>
</dbReference>
<dbReference type="Pfam" id="PF03851">
    <property type="entry name" value="UvdE"/>
    <property type="match status" value="1"/>
</dbReference>
<dbReference type="GO" id="GO:0016787">
    <property type="term" value="F:hydrolase activity"/>
    <property type="evidence" value="ECO:0007669"/>
    <property type="project" value="UniProtKB-KW"/>
</dbReference>
<keyword evidence="5" id="KW-0378">Hydrolase</keyword>
<evidence type="ECO:0000256" key="4">
    <source>
        <dbReference type="ARBA" id="ARBA00022769"/>
    </source>
</evidence>
<sequence length="424" mass="49293">MMNSTIKVGYACLNLDLDRGFKTCRFANLTNEKWIELISWNLETLKQMLIYTADHNIQMLRLSSDLIPFATKTKDGVNLDWQVYFQDEFDALKKLIKNLGIRISFHPGQYTVLNSPKEDVVDRAIADLDYHADLLALLGGDQSNKMVIHIGGVYGDKEAAIQRFIQVANSLSSKIRRHLVIENDEHLFNIEDVLYISQFTHLPVVFDNLHFNILKPENSRTMKTYIELAGQTWTTNDGRQAIHYSQQALDKKPGAHTRTTALNPFIHFIQNELSGPIDIMLEVKDKNRSAEKIQLYLDQDIGAAEKLWARYKYAVMAKSLNIYQAIRELLKDKENTDFEAFIHYLETAENLPEDIGNEINAGQHIWGYFKKQATDTERGKFKRNQERLQNQEISIIQFRRYLKQLLKKYPNPYLVDSIYFNMNF</sequence>
<protein>
    <submittedName>
        <fullName evidence="8">UV DNA damage repair endonuclease UvsE</fullName>
    </submittedName>
</protein>
<evidence type="ECO:0000313" key="9">
    <source>
        <dbReference type="Proteomes" id="UP000192813"/>
    </source>
</evidence>
<evidence type="ECO:0000313" key="8">
    <source>
        <dbReference type="EMBL" id="PNL91545.1"/>
    </source>
</evidence>
<feature type="domain" description="DUF1722" evidence="7">
    <location>
        <begin position="312"/>
        <end position="421"/>
    </location>
</feature>
<dbReference type="InterPro" id="IPR004601">
    <property type="entry name" value="UvdE"/>
</dbReference>
<dbReference type="Pfam" id="PF08349">
    <property type="entry name" value="DUF1722"/>
    <property type="match status" value="1"/>
</dbReference>
<name>A0A2J9PMH9_9LACT</name>
<evidence type="ECO:0000256" key="5">
    <source>
        <dbReference type="ARBA" id="ARBA00022801"/>
    </source>
</evidence>
<dbReference type="InterPro" id="IPR036237">
    <property type="entry name" value="Xyl_isomerase-like_sf"/>
</dbReference>
<keyword evidence="3" id="KW-0227">DNA damage</keyword>